<evidence type="ECO:0000313" key="1">
    <source>
        <dbReference type="EMBL" id="MBR8537439.1"/>
    </source>
</evidence>
<gene>
    <name evidence="1" type="ORF">KDU71_17860</name>
</gene>
<proteinExistence type="predicted"/>
<reference evidence="1" key="2">
    <citation type="submission" date="2021-04" db="EMBL/GenBank/DDBJ databases">
        <authorList>
            <person name="Zhang T."/>
            <person name="Zhang Y."/>
            <person name="Lu D."/>
            <person name="Zuo D."/>
            <person name="Du Z."/>
        </authorList>
    </citation>
    <scope>NUCLEOTIDE SEQUENCE</scope>
    <source>
        <strain evidence="1">JR1</strain>
    </source>
</reference>
<dbReference type="InterPro" id="IPR010181">
    <property type="entry name" value="CGCAxxGCC_motif"/>
</dbReference>
<dbReference type="AlphaFoldDB" id="A0A941F8H7"/>
<dbReference type="RefSeq" id="WP_212192464.1">
    <property type="nucleotide sequence ID" value="NZ_JAGTAR010000032.1"/>
</dbReference>
<name>A0A941F8H7_9BACT</name>
<evidence type="ECO:0000313" key="2">
    <source>
        <dbReference type="Proteomes" id="UP000679220"/>
    </source>
</evidence>
<dbReference type="NCBIfam" id="TIGR01909">
    <property type="entry name" value="C_GCAxxG_C_C"/>
    <property type="match status" value="1"/>
</dbReference>
<protein>
    <submittedName>
        <fullName evidence="1">C_GCAxxG_C_C family protein</fullName>
    </submittedName>
</protein>
<keyword evidence="2" id="KW-1185">Reference proteome</keyword>
<organism evidence="1 2">
    <name type="scientific">Carboxylicivirga sediminis</name>
    <dbReference type="NCBI Taxonomy" id="2006564"/>
    <lineage>
        <taxon>Bacteria</taxon>
        <taxon>Pseudomonadati</taxon>
        <taxon>Bacteroidota</taxon>
        <taxon>Bacteroidia</taxon>
        <taxon>Marinilabiliales</taxon>
        <taxon>Marinilabiliaceae</taxon>
        <taxon>Carboxylicivirga</taxon>
    </lineage>
</organism>
<dbReference type="EMBL" id="JAGTAR010000032">
    <property type="protein sequence ID" value="MBR8537439.1"/>
    <property type="molecule type" value="Genomic_DNA"/>
</dbReference>
<reference evidence="1" key="1">
    <citation type="journal article" date="2018" name="Int. J. Syst. Evol. Microbiol.">
        <title>Carboxylicivirga sediminis sp. nov., isolated from coastal sediment.</title>
        <authorList>
            <person name="Wang F.Q."/>
            <person name="Ren L.H."/>
            <person name="Zou R.J."/>
            <person name="Sun Y.Z."/>
            <person name="Liu X.J."/>
            <person name="Jiang F."/>
            <person name="Liu L.J."/>
        </authorList>
    </citation>
    <scope>NUCLEOTIDE SEQUENCE</scope>
    <source>
        <strain evidence="1">JR1</strain>
    </source>
</reference>
<sequence>MEKKKETAIEAFYNGHNCAQSVLKAYADELKFDEEQALALALGFGGGMGKMQKACGAVTGAYMVIGLRNSKAIADFDERKEKTPEMVQAFRKQFCQRHQTDQCVHLLGCDIRTDAGRQYFNDHKLKDKVCSKCIESSLQILDELFKH</sequence>
<accession>A0A941F8H7</accession>
<comment type="caution">
    <text evidence="1">The sequence shown here is derived from an EMBL/GenBank/DDBJ whole genome shotgun (WGS) entry which is preliminary data.</text>
</comment>
<dbReference type="Proteomes" id="UP000679220">
    <property type="component" value="Unassembled WGS sequence"/>
</dbReference>
<dbReference type="Pfam" id="PF09719">
    <property type="entry name" value="C_GCAxxG_C_C"/>
    <property type="match status" value="1"/>
</dbReference>